<gene>
    <name evidence="1" type="ORF">GCM10022406_25960</name>
</gene>
<proteinExistence type="predicted"/>
<reference evidence="2" key="1">
    <citation type="journal article" date="2019" name="Int. J. Syst. Evol. Microbiol.">
        <title>The Global Catalogue of Microorganisms (GCM) 10K type strain sequencing project: providing services to taxonomists for standard genome sequencing and annotation.</title>
        <authorList>
            <consortium name="The Broad Institute Genomics Platform"/>
            <consortium name="The Broad Institute Genome Sequencing Center for Infectious Disease"/>
            <person name="Wu L."/>
            <person name="Ma J."/>
        </authorList>
    </citation>
    <scope>NUCLEOTIDE SEQUENCE [LARGE SCALE GENOMIC DNA]</scope>
    <source>
        <strain evidence="2">JCM 17214</strain>
    </source>
</reference>
<comment type="caution">
    <text evidence="1">The sequence shown here is derived from an EMBL/GenBank/DDBJ whole genome shotgun (WGS) entry which is preliminary data.</text>
</comment>
<accession>A0ABP7N9P1</accession>
<dbReference type="EMBL" id="BAABDH010000041">
    <property type="protein sequence ID" value="GAA3940801.1"/>
    <property type="molecule type" value="Genomic_DNA"/>
</dbReference>
<organism evidence="1 2">
    <name type="scientific">Hymenobacter algoricola</name>
    <dbReference type="NCBI Taxonomy" id="486267"/>
    <lineage>
        <taxon>Bacteria</taxon>
        <taxon>Pseudomonadati</taxon>
        <taxon>Bacteroidota</taxon>
        <taxon>Cytophagia</taxon>
        <taxon>Cytophagales</taxon>
        <taxon>Hymenobacteraceae</taxon>
        <taxon>Hymenobacter</taxon>
    </lineage>
</organism>
<name>A0ABP7N9P1_9BACT</name>
<dbReference type="Proteomes" id="UP001499909">
    <property type="component" value="Unassembled WGS sequence"/>
</dbReference>
<evidence type="ECO:0000313" key="2">
    <source>
        <dbReference type="Proteomes" id="UP001499909"/>
    </source>
</evidence>
<keyword evidence="2" id="KW-1185">Reference proteome</keyword>
<protein>
    <recommendedName>
        <fullName evidence="3">DUF4369 domain-containing protein</fullName>
    </recommendedName>
</protein>
<evidence type="ECO:0000313" key="1">
    <source>
        <dbReference type="EMBL" id="GAA3940801.1"/>
    </source>
</evidence>
<evidence type="ECO:0008006" key="3">
    <source>
        <dbReference type="Google" id="ProtNLM"/>
    </source>
</evidence>
<sequence length="579" mass="62640">MRTITFLLCLILVPSCNNTSEDPDPDSTTDTTALKTIKSQHAPYELVLLRSPKSILGTQPLEGTINEIKVQITPKDTLACFMLPGLTNGPYTLRLTANNTVYTVPVVVVAVANLQSPETYFTAAETQMLRNFTQINTHADALIQDGGLPADYLPLKQDVLQQAALLSEYKTRFQNLSAADKQEFARAMAANAAVDAEFESLTAAFTTSATALRSTQAVSDYEAGVEVSMGHFITTAIFTAGHIPLILMGAKLLVAAPNPGVLLALALTVGSFEVHLLQLYSITGILLSKALKPYEGLDLNQTVFQLGQELDVAVTAKYRTFFQGDEATFPGGSLLNAGMAQFTSFRSSFNEIVNALPQTLRPSTRFKELRTQYSTSVRNVFNRYLRVSNVSNPNVTLTQLNQADGGIRLRATTSATTNQPFSYDLTYTNGKFSNGLTKRVTTQLIASPCSTGTVTAPVINGTQVVCNANNIVSIQIAFTANGPGILPSGGSLYCDPTQTCYPVRLYFLSPGAPAYSIAYNGYSASLLSGTVNQGVVEIRFISCRPNMSARASMDATYPNYLWKVELMNMCNQRSAQQSI</sequence>